<dbReference type="SUPFAM" id="SSF53300">
    <property type="entry name" value="vWA-like"/>
    <property type="match status" value="1"/>
</dbReference>
<organism evidence="2 3">
    <name type="scientific">Dictyobacter arantiisoli</name>
    <dbReference type="NCBI Taxonomy" id="2014874"/>
    <lineage>
        <taxon>Bacteria</taxon>
        <taxon>Bacillati</taxon>
        <taxon>Chloroflexota</taxon>
        <taxon>Ktedonobacteria</taxon>
        <taxon>Ktedonobacterales</taxon>
        <taxon>Dictyobacteraceae</taxon>
        <taxon>Dictyobacter</taxon>
    </lineage>
</organism>
<dbReference type="InterPro" id="IPR002035">
    <property type="entry name" value="VWF_A"/>
</dbReference>
<dbReference type="SMART" id="SM00327">
    <property type="entry name" value="VWA"/>
    <property type="match status" value="1"/>
</dbReference>
<reference evidence="2 3" key="1">
    <citation type="submission" date="2019-01" db="EMBL/GenBank/DDBJ databases">
        <title>Draft genome sequence of Dictyobacter sp. Uno17.</title>
        <authorList>
            <person name="Wang C.M."/>
            <person name="Zheng Y."/>
            <person name="Sakai Y."/>
            <person name="Abe K."/>
            <person name="Yokota A."/>
            <person name="Yabe S."/>
        </authorList>
    </citation>
    <scope>NUCLEOTIDE SEQUENCE [LARGE SCALE GENOMIC DNA]</scope>
    <source>
        <strain evidence="2 3">Uno17</strain>
    </source>
</reference>
<name>A0A5A5TEJ0_9CHLR</name>
<dbReference type="PANTHER" id="PTHR33608:SF6">
    <property type="entry name" value="BLL2464 PROTEIN"/>
    <property type="match status" value="1"/>
</dbReference>
<protein>
    <recommendedName>
        <fullName evidence="1">VWFA domain-containing protein</fullName>
    </recommendedName>
</protein>
<proteinExistence type="predicted"/>
<keyword evidence="3" id="KW-1185">Reference proteome</keyword>
<dbReference type="EMBL" id="BIXY01000048">
    <property type="protein sequence ID" value="GCF09658.1"/>
    <property type="molecule type" value="Genomic_DNA"/>
</dbReference>
<evidence type="ECO:0000313" key="3">
    <source>
        <dbReference type="Proteomes" id="UP000322530"/>
    </source>
</evidence>
<comment type="caution">
    <text evidence="2">The sequence shown here is derived from an EMBL/GenBank/DDBJ whole genome shotgun (WGS) entry which is preliminary data.</text>
</comment>
<feature type="domain" description="VWFA" evidence="1">
    <location>
        <begin position="67"/>
        <end position="231"/>
    </location>
</feature>
<sequence>MSRLNWRILRPLASYLGGSEHSYFLGPGVEFSEIRAYQPGDDIRFIDWNISARMEQPMIRESRVERALDVWFLLDTSASTNWGTANCLKREQALEFVALAGQLLSRAGNRLGALLFAEYPGLLIPPACGHVHLTRLLTQLHQQVADPHGGPTDLTAVLKRAHTVIRRRSLIVLISDFLVTDGWQSTLAKLAQRHEIIAVRITDPREGELPDVGLVTFEDPETGQQLLVDTSNARLRARFQQSAHQQTQRLQADLIRCGSELLSLSTDAELLATLISFLQKRQTRRLRHTSTLPRVGHVSDVEIAGRKGEAQ</sequence>
<dbReference type="PANTHER" id="PTHR33608">
    <property type="entry name" value="BLL2464 PROTEIN"/>
    <property type="match status" value="1"/>
</dbReference>
<dbReference type="Pfam" id="PF01882">
    <property type="entry name" value="DUF58"/>
    <property type="match status" value="1"/>
</dbReference>
<dbReference type="AlphaFoldDB" id="A0A5A5TEJ0"/>
<dbReference type="InterPro" id="IPR036465">
    <property type="entry name" value="vWFA_dom_sf"/>
</dbReference>
<dbReference type="Gene3D" id="3.40.50.410">
    <property type="entry name" value="von Willebrand factor, type A domain"/>
    <property type="match status" value="1"/>
</dbReference>
<gene>
    <name evidence="2" type="ORF">KDI_32220</name>
</gene>
<evidence type="ECO:0000313" key="2">
    <source>
        <dbReference type="EMBL" id="GCF09658.1"/>
    </source>
</evidence>
<dbReference type="Proteomes" id="UP000322530">
    <property type="component" value="Unassembled WGS sequence"/>
</dbReference>
<accession>A0A5A5TEJ0</accession>
<evidence type="ECO:0000259" key="1">
    <source>
        <dbReference type="SMART" id="SM00327"/>
    </source>
</evidence>
<dbReference type="InterPro" id="IPR002881">
    <property type="entry name" value="DUF58"/>
</dbReference>